<dbReference type="FunFam" id="3.40.50.2000:FF:000237">
    <property type="entry name" value="Glycosyltransferase"/>
    <property type="match status" value="1"/>
</dbReference>
<dbReference type="Proteomes" id="UP000604825">
    <property type="component" value="Unassembled WGS sequence"/>
</dbReference>
<evidence type="ECO:0000313" key="5">
    <source>
        <dbReference type="EMBL" id="CAD6218428.1"/>
    </source>
</evidence>
<dbReference type="GO" id="GO:0080044">
    <property type="term" value="F:quercetin 7-O-glucosyltransferase activity"/>
    <property type="evidence" value="ECO:0007669"/>
    <property type="project" value="TreeGrafter"/>
</dbReference>
<dbReference type="PANTHER" id="PTHR11926:SF1543">
    <property type="entry name" value="GLYCOSYLTRANSFERASE"/>
    <property type="match status" value="1"/>
</dbReference>
<dbReference type="EC" id="2.4.1.-" evidence="4"/>
<dbReference type="OrthoDB" id="5835829at2759"/>
<sequence length="498" mass="54095">MAERNPEHSIHVLLLPNPSQGHINPILQFGKRLAAHRGVRCTLAVTRFVLGQSGEPPPGGAVHIAAISDGCDRGGCGEAGGIEAYTARLESAGSETVGELLRSEAEQGRPVRALVYDAFLPWAQRVGRRHGAACAAFFTQPCAVDVAYGHAWAGRVEPPLALGGQEPLDLPGLPAGLRPGDLPTFLTDPDDRGYLDLLVNQFAGLDTADHVLVNSFYELQPQVRTPLHCQASQKAAGSRQVGSESECSLNCCSRVAKESDYMASTWRAKTVGPAFPSAYLDNRLPDDTSYGFHIFTPLTETTKAWLDARPARSVVYASFGSIAKPDAAQMSEMAEGLYNCGKAFLWVVRASESSKLPENFTDKTKERGLVVTWSPQLEVLAHPAVGCFVTHCGWNSTMEGLGAGVPMAAMPQWSDQTMNAKYIEDVWRVGVRVRPDEKGVVRKEELEKRVREVMEGERSSEYIRNAADWKEKAKRAMSEGGSSDKNIVEFLGKLGLKS</sequence>
<dbReference type="FunFam" id="3.40.50.2000:FF:000377">
    <property type="entry name" value="Glycosyltransferase"/>
    <property type="match status" value="1"/>
</dbReference>
<dbReference type="PROSITE" id="PS00375">
    <property type="entry name" value="UDPGT"/>
    <property type="match status" value="1"/>
</dbReference>
<evidence type="ECO:0000256" key="3">
    <source>
        <dbReference type="RuleBase" id="RU003718"/>
    </source>
</evidence>
<dbReference type="InterPro" id="IPR002213">
    <property type="entry name" value="UDP_glucos_trans"/>
</dbReference>
<evidence type="ECO:0000256" key="2">
    <source>
        <dbReference type="ARBA" id="ARBA00022679"/>
    </source>
</evidence>
<evidence type="ECO:0000256" key="1">
    <source>
        <dbReference type="ARBA" id="ARBA00009995"/>
    </source>
</evidence>
<evidence type="ECO:0000313" key="6">
    <source>
        <dbReference type="Proteomes" id="UP000604825"/>
    </source>
</evidence>
<keyword evidence="6" id="KW-1185">Reference proteome</keyword>
<proteinExistence type="inferred from homology"/>
<keyword evidence="3" id="KW-0328">Glycosyltransferase</keyword>
<protein>
    <recommendedName>
        <fullName evidence="4">Glycosyltransferase</fullName>
        <ecNumber evidence="4">2.4.1.-</ecNumber>
    </recommendedName>
</protein>
<dbReference type="SUPFAM" id="SSF53756">
    <property type="entry name" value="UDP-Glycosyltransferase/glycogen phosphorylase"/>
    <property type="match status" value="1"/>
</dbReference>
<organism evidence="5 6">
    <name type="scientific">Miscanthus lutarioriparius</name>
    <dbReference type="NCBI Taxonomy" id="422564"/>
    <lineage>
        <taxon>Eukaryota</taxon>
        <taxon>Viridiplantae</taxon>
        <taxon>Streptophyta</taxon>
        <taxon>Embryophyta</taxon>
        <taxon>Tracheophyta</taxon>
        <taxon>Spermatophyta</taxon>
        <taxon>Magnoliopsida</taxon>
        <taxon>Liliopsida</taxon>
        <taxon>Poales</taxon>
        <taxon>Poaceae</taxon>
        <taxon>PACMAD clade</taxon>
        <taxon>Panicoideae</taxon>
        <taxon>Andropogonodae</taxon>
        <taxon>Andropogoneae</taxon>
        <taxon>Saccharinae</taxon>
        <taxon>Miscanthus</taxon>
    </lineage>
</organism>
<dbReference type="EMBL" id="CAJGYO010000003">
    <property type="protein sequence ID" value="CAD6218428.1"/>
    <property type="molecule type" value="Genomic_DNA"/>
</dbReference>
<dbReference type="InterPro" id="IPR035595">
    <property type="entry name" value="UDP_glycos_trans_CS"/>
</dbReference>
<dbReference type="Pfam" id="PF00201">
    <property type="entry name" value="UDPGT"/>
    <property type="match status" value="1"/>
</dbReference>
<comment type="caution">
    <text evidence="5">The sequence shown here is derived from an EMBL/GenBank/DDBJ whole genome shotgun (WGS) entry which is preliminary data.</text>
</comment>
<dbReference type="Gene3D" id="3.40.50.2000">
    <property type="entry name" value="Glycogen Phosphorylase B"/>
    <property type="match status" value="2"/>
</dbReference>
<name>A0A811NAT0_9POAL</name>
<dbReference type="PANTHER" id="PTHR11926">
    <property type="entry name" value="GLUCOSYL/GLUCURONOSYL TRANSFERASES"/>
    <property type="match status" value="1"/>
</dbReference>
<evidence type="ECO:0000256" key="4">
    <source>
        <dbReference type="RuleBase" id="RU362057"/>
    </source>
</evidence>
<keyword evidence="2 3" id="KW-0808">Transferase</keyword>
<accession>A0A811NAT0</accession>
<dbReference type="GO" id="GO:0080043">
    <property type="term" value="F:quercetin 3-O-glucosyltransferase activity"/>
    <property type="evidence" value="ECO:0007669"/>
    <property type="project" value="TreeGrafter"/>
</dbReference>
<gene>
    <name evidence="5" type="ORF">NCGR_LOCUS12302</name>
</gene>
<comment type="similarity">
    <text evidence="1 3">Belongs to the UDP-glycosyltransferase family.</text>
</comment>
<dbReference type="CDD" id="cd03784">
    <property type="entry name" value="GT1_Gtf-like"/>
    <property type="match status" value="1"/>
</dbReference>
<reference evidence="5" key="1">
    <citation type="submission" date="2020-10" db="EMBL/GenBank/DDBJ databases">
        <authorList>
            <person name="Han B."/>
            <person name="Lu T."/>
            <person name="Zhao Q."/>
            <person name="Huang X."/>
            <person name="Zhao Y."/>
        </authorList>
    </citation>
    <scope>NUCLEOTIDE SEQUENCE</scope>
</reference>
<dbReference type="AlphaFoldDB" id="A0A811NAT0"/>